<dbReference type="PIRSF" id="PIRSF030850">
    <property type="entry name" value="UCP030850"/>
    <property type="match status" value="1"/>
</dbReference>
<dbReference type="RefSeq" id="WP_220782642.1">
    <property type="nucleotide sequence ID" value="NZ_BPEY01000087.1"/>
</dbReference>
<keyword evidence="3" id="KW-0540">Nuclease</keyword>
<dbReference type="CDD" id="cd00085">
    <property type="entry name" value="HNHc"/>
    <property type="match status" value="1"/>
</dbReference>
<dbReference type="Pfam" id="PF13391">
    <property type="entry name" value="HNH_2"/>
    <property type="match status" value="1"/>
</dbReference>
<keyword evidence="3" id="KW-0255">Endonuclease</keyword>
<feature type="domain" description="ScoMcrA-like DNA sulfur-binding" evidence="2">
    <location>
        <begin position="5"/>
        <end position="157"/>
    </location>
</feature>
<protein>
    <submittedName>
        <fullName evidence="3">Restriction endonuclease</fullName>
    </submittedName>
</protein>
<dbReference type="GO" id="GO:0004519">
    <property type="term" value="F:endonuclease activity"/>
    <property type="evidence" value="ECO:0007669"/>
    <property type="project" value="UniProtKB-KW"/>
</dbReference>
<dbReference type="Proteomes" id="UP000887104">
    <property type="component" value="Unassembled WGS sequence"/>
</dbReference>
<keyword evidence="3" id="KW-0378">Hydrolase</keyword>
<keyword evidence="4" id="KW-1185">Reference proteome</keyword>
<evidence type="ECO:0000313" key="4">
    <source>
        <dbReference type="Proteomes" id="UP000887104"/>
    </source>
</evidence>
<dbReference type="Gene3D" id="1.10.30.50">
    <property type="match status" value="1"/>
</dbReference>
<dbReference type="InterPro" id="IPR058813">
    <property type="entry name" value="DNA-SBD_ScoMcrA"/>
</dbReference>
<dbReference type="Pfam" id="PF26340">
    <property type="entry name" value="DNA-SBD_ScoMcrA"/>
    <property type="match status" value="1"/>
</dbReference>
<dbReference type="InterPro" id="IPR011396">
    <property type="entry name" value="PT_DNA_restrict"/>
</dbReference>
<sequence>MTPNELRAAVLAVKRWSRSDQRAPNKPLMMAYALSKYLQGHGQYFDYETEVDEEVTELLKRFGPARSIYHAEYPFWRLINDNIWTLNNAENCIPRKSNTDPSKRELIKHQVSGGFNAAAYKLIKQDSNLTLELLETILQDSFPQSIVDDITRHLGLEFSFKQVQKRDPRFRKEVLRAYNYQCAVCGFDMRMDDISVGLEAAHIKWKQFHGPCDVTNGLTLCAVHHKAFDKGAFSITEDYKVKLSDSLNGGEQAQRLFFDFDGKLINLPKKVNWFPNVDYLSWHQKEVLK</sequence>
<feature type="domain" description="HNH nuclease" evidence="1">
    <location>
        <begin position="182"/>
        <end position="235"/>
    </location>
</feature>
<evidence type="ECO:0000313" key="3">
    <source>
        <dbReference type="EMBL" id="GIU50471.1"/>
    </source>
</evidence>
<evidence type="ECO:0000259" key="2">
    <source>
        <dbReference type="Pfam" id="PF26340"/>
    </source>
</evidence>
<gene>
    <name evidence="3" type="ORF">TUM4438_36580</name>
</gene>
<evidence type="ECO:0000259" key="1">
    <source>
        <dbReference type="Pfam" id="PF13391"/>
    </source>
</evidence>
<proteinExistence type="predicted"/>
<reference evidence="3" key="1">
    <citation type="submission" date="2021-05" db="EMBL/GenBank/DDBJ databases">
        <title>Molecular characterization for Shewanella algae harboring chromosomal blaOXA-55-like strains isolated from clinical and environment sample.</title>
        <authorList>
            <person name="Ohama Y."/>
            <person name="Aoki K."/>
            <person name="Harada S."/>
            <person name="Moriya K."/>
            <person name="Ishii Y."/>
            <person name="Tateda K."/>
        </authorList>
    </citation>
    <scope>NUCLEOTIDE SEQUENCE</scope>
    <source>
        <strain evidence="3">JCM 11563</strain>
    </source>
</reference>
<accession>A0ABQ4PP85</accession>
<name>A0ABQ4PP85_9GAMM</name>
<dbReference type="NCBIfam" id="NF045808">
    <property type="entry name" value="PT-DNA_restrict"/>
    <property type="match status" value="1"/>
</dbReference>
<dbReference type="InterPro" id="IPR003615">
    <property type="entry name" value="HNH_nuc"/>
</dbReference>
<organism evidence="3 4">
    <name type="scientific">Shewanella sairae</name>
    <dbReference type="NCBI Taxonomy" id="190310"/>
    <lineage>
        <taxon>Bacteria</taxon>
        <taxon>Pseudomonadati</taxon>
        <taxon>Pseudomonadota</taxon>
        <taxon>Gammaproteobacteria</taxon>
        <taxon>Alteromonadales</taxon>
        <taxon>Shewanellaceae</taxon>
        <taxon>Shewanella</taxon>
    </lineage>
</organism>
<dbReference type="EMBL" id="BPEY01000087">
    <property type="protein sequence ID" value="GIU50471.1"/>
    <property type="molecule type" value="Genomic_DNA"/>
</dbReference>
<comment type="caution">
    <text evidence="3">The sequence shown here is derived from an EMBL/GenBank/DDBJ whole genome shotgun (WGS) entry which is preliminary data.</text>
</comment>